<gene>
    <name evidence="1" type="ORF">C1280_27120</name>
</gene>
<sequence length="115" mass="12108">MADELDGIDFGADFEALAQGTAPVAVASVDAISGVAAVTVTGVTAAKLIRKGSTGPARSGEVHTTQNEFWLRTDRLGFVLKPVDRITEGDGTVWVVAEVNEVAGRIVRCPVTRKR</sequence>
<evidence type="ECO:0000313" key="1">
    <source>
        <dbReference type="EMBL" id="AWM40313.1"/>
    </source>
</evidence>
<dbReference type="OrthoDB" id="9966665at2"/>
<evidence type="ECO:0000313" key="2">
    <source>
        <dbReference type="Proteomes" id="UP000245802"/>
    </source>
</evidence>
<dbReference type="RefSeq" id="WP_010040508.1">
    <property type="nucleotide sequence ID" value="NZ_CP025958.1"/>
</dbReference>
<protein>
    <submittedName>
        <fullName evidence="1">Uncharacterized protein</fullName>
    </submittedName>
</protein>
<dbReference type="Proteomes" id="UP000245802">
    <property type="component" value="Chromosome"/>
</dbReference>
<keyword evidence="2" id="KW-1185">Reference proteome</keyword>
<organism evidence="1 2">
    <name type="scientific">Gemmata obscuriglobus</name>
    <dbReference type="NCBI Taxonomy" id="114"/>
    <lineage>
        <taxon>Bacteria</taxon>
        <taxon>Pseudomonadati</taxon>
        <taxon>Planctomycetota</taxon>
        <taxon>Planctomycetia</taxon>
        <taxon>Gemmatales</taxon>
        <taxon>Gemmataceae</taxon>
        <taxon>Gemmata</taxon>
    </lineage>
</organism>
<proteinExistence type="predicted"/>
<dbReference type="AlphaFoldDB" id="A0A2Z3H2R6"/>
<dbReference type="KEGG" id="gog:C1280_27120"/>
<dbReference type="EMBL" id="CP025958">
    <property type="protein sequence ID" value="AWM40313.1"/>
    <property type="molecule type" value="Genomic_DNA"/>
</dbReference>
<accession>A0A2Z3H2R6</accession>
<reference evidence="1 2" key="1">
    <citation type="submission" date="2018-01" db="EMBL/GenBank/DDBJ databases">
        <title>G. obscuriglobus.</title>
        <authorList>
            <person name="Franke J."/>
            <person name="Blomberg W."/>
            <person name="Selmecki A."/>
        </authorList>
    </citation>
    <scope>NUCLEOTIDE SEQUENCE [LARGE SCALE GENOMIC DNA]</scope>
    <source>
        <strain evidence="1 2">DSM 5831</strain>
    </source>
</reference>
<name>A0A2Z3H2R6_9BACT</name>